<accession>A0A2N1J4N9</accession>
<dbReference type="PANTHER" id="PTHR43394">
    <property type="entry name" value="ATP-DEPENDENT PERMEASE MDL1, MITOCHONDRIAL"/>
    <property type="match status" value="1"/>
</dbReference>
<dbReference type="Gene3D" id="3.40.50.300">
    <property type="entry name" value="P-loop containing nucleotide triphosphate hydrolases"/>
    <property type="match status" value="1"/>
</dbReference>
<dbReference type="KEGG" id="ahs:AHALO_1775"/>
<dbReference type="OrthoDB" id="9760168at2"/>
<dbReference type="Gene3D" id="1.20.1560.10">
    <property type="entry name" value="ABC transporter type 1, transmembrane domain"/>
    <property type="match status" value="1"/>
</dbReference>
<keyword evidence="3" id="KW-0547">Nucleotide-binding</keyword>
<dbReference type="SUPFAM" id="SSF52540">
    <property type="entry name" value="P-loop containing nucleoside triphosphate hydrolases"/>
    <property type="match status" value="1"/>
</dbReference>
<name>A0A2N1J4N9_9BACT</name>
<dbReference type="AlphaFoldDB" id="A0A2N1J4N9"/>
<evidence type="ECO:0000256" key="5">
    <source>
        <dbReference type="ARBA" id="ARBA00022989"/>
    </source>
</evidence>
<evidence type="ECO:0000259" key="8">
    <source>
        <dbReference type="PROSITE" id="PS50893"/>
    </source>
</evidence>
<dbReference type="InterPro" id="IPR039421">
    <property type="entry name" value="Type_1_exporter"/>
</dbReference>
<evidence type="ECO:0000256" key="1">
    <source>
        <dbReference type="ARBA" id="ARBA00004651"/>
    </source>
</evidence>
<sequence>MKEFLKQYIPYYKDYKLKFFYAFIGMALAAGGTAGSAYVVKPLLDEIFIAKDLEMLYTIPALVILLYFAKGFGKYIQSYYISYIGQDIIRKIRDKLLGHTLTLDIDFFQKKQGGELISRITNDINKIQSAVSSQIAELIRESLTIFALIFVVIYQSAELAFYGLVVMPIAIIPLSKLAKKMKKLSYASQESISDITSHLSETFNNIEIIKANSTEKIETDKFEKHNKKYFDISIKSVKTNELVSPIMETLGALAIATVIVLGGTKVIDGELTVGEFFSFMTALFMLYTPIKKLSSLYNKMQAALAANDRINSLFSIKSEIPSGDLILNEEINKITLNNVCLKYDEIPALEDINLEVKKGETLALVGDSGGGKSSLVNLIIRFYETHSGEIKFNDKDIKSIDIKSLRDAVSIVTQRVYIFNDTVCANIAYGQEVDEQKVINALKQAHAYDFVKDMDNGIYTKLDEFGTNLSGGQRQRIAIARALYKNPQILILDEATSALDNESESIISEVIDEISKDKITFVIAHRLSTVKHATNIAVFKKGKIVCIGNEATLKKECEEYQRLHNLANI</sequence>
<evidence type="ECO:0000313" key="11">
    <source>
        <dbReference type="Proteomes" id="UP000233248"/>
    </source>
</evidence>
<keyword evidence="11" id="KW-1185">Reference proteome</keyword>
<comment type="subcellular location">
    <subcellularLocation>
        <location evidence="1">Cell membrane</location>
        <topology evidence="1">Multi-pass membrane protein</topology>
    </subcellularLocation>
</comment>
<evidence type="ECO:0000259" key="9">
    <source>
        <dbReference type="PROSITE" id="PS50929"/>
    </source>
</evidence>
<proteinExistence type="predicted"/>
<dbReference type="InterPro" id="IPR003439">
    <property type="entry name" value="ABC_transporter-like_ATP-bd"/>
</dbReference>
<dbReference type="InterPro" id="IPR036640">
    <property type="entry name" value="ABC1_TM_sf"/>
</dbReference>
<feature type="transmembrane region" description="Helical" evidence="7">
    <location>
        <begin position="242"/>
        <end position="261"/>
    </location>
</feature>
<protein>
    <submittedName>
        <fullName evidence="10">ABC transporter permease</fullName>
    </submittedName>
</protein>
<feature type="transmembrane region" description="Helical" evidence="7">
    <location>
        <begin position="160"/>
        <end position="178"/>
    </location>
</feature>
<reference evidence="10 11" key="1">
    <citation type="submission" date="2017-09" db="EMBL/GenBank/DDBJ databases">
        <title>Genomics of the genus Arcobacter.</title>
        <authorList>
            <person name="Perez-Cataluna A."/>
            <person name="Figueras M.J."/>
            <person name="Salas-Masso N."/>
        </authorList>
    </citation>
    <scope>NUCLEOTIDE SEQUENCE [LARGE SCALE GENOMIC DNA]</scope>
    <source>
        <strain evidence="10 11">DSM 18005</strain>
    </source>
</reference>
<dbReference type="PROSITE" id="PS00211">
    <property type="entry name" value="ABC_TRANSPORTER_1"/>
    <property type="match status" value="1"/>
</dbReference>
<keyword evidence="2 7" id="KW-0812">Transmembrane</keyword>
<dbReference type="GO" id="GO:0016887">
    <property type="term" value="F:ATP hydrolysis activity"/>
    <property type="evidence" value="ECO:0007669"/>
    <property type="project" value="InterPro"/>
</dbReference>
<evidence type="ECO:0000256" key="2">
    <source>
        <dbReference type="ARBA" id="ARBA00022692"/>
    </source>
</evidence>
<dbReference type="Pfam" id="PF00664">
    <property type="entry name" value="ABC_membrane"/>
    <property type="match status" value="1"/>
</dbReference>
<dbReference type="InterPro" id="IPR003593">
    <property type="entry name" value="AAA+_ATPase"/>
</dbReference>
<dbReference type="RefSeq" id="WP_101183890.1">
    <property type="nucleotide sequence ID" value="NZ_CP031218.1"/>
</dbReference>
<keyword evidence="6 7" id="KW-0472">Membrane</keyword>
<dbReference type="GO" id="GO:0005524">
    <property type="term" value="F:ATP binding"/>
    <property type="evidence" value="ECO:0007669"/>
    <property type="project" value="UniProtKB-KW"/>
</dbReference>
<feature type="transmembrane region" description="Helical" evidence="7">
    <location>
        <begin position="55"/>
        <end position="73"/>
    </location>
</feature>
<dbReference type="SMART" id="SM00382">
    <property type="entry name" value="AAA"/>
    <property type="match status" value="1"/>
</dbReference>
<keyword evidence="5 7" id="KW-1133">Transmembrane helix</keyword>
<feature type="transmembrane region" description="Helical" evidence="7">
    <location>
        <begin position="273"/>
        <end position="290"/>
    </location>
</feature>
<evidence type="ECO:0000256" key="3">
    <source>
        <dbReference type="ARBA" id="ARBA00022741"/>
    </source>
</evidence>
<dbReference type="GO" id="GO:0005886">
    <property type="term" value="C:plasma membrane"/>
    <property type="evidence" value="ECO:0007669"/>
    <property type="project" value="UniProtKB-SubCell"/>
</dbReference>
<dbReference type="InterPro" id="IPR011527">
    <property type="entry name" value="ABC1_TM_dom"/>
</dbReference>
<keyword evidence="4" id="KW-0067">ATP-binding</keyword>
<feature type="domain" description="ABC transporter" evidence="8">
    <location>
        <begin position="334"/>
        <end position="566"/>
    </location>
</feature>
<dbReference type="CDD" id="cd18552">
    <property type="entry name" value="ABC_6TM_MsbA_like"/>
    <property type="match status" value="1"/>
</dbReference>
<dbReference type="Pfam" id="PF00005">
    <property type="entry name" value="ABC_tran"/>
    <property type="match status" value="1"/>
</dbReference>
<organism evidence="10 11">
    <name type="scientific">Malaciobacter halophilus</name>
    <dbReference type="NCBI Taxonomy" id="197482"/>
    <lineage>
        <taxon>Bacteria</taxon>
        <taxon>Pseudomonadati</taxon>
        <taxon>Campylobacterota</taxon>
        <taxon>Epsilonproteobacteria</taxon>
        <taxon>Campylobacterales</taxon>
        <taxon>Arcobacteraceae</taxon>
        <taxon>Malaciobacter</taxon>
    </lineage>
</organism>
<evidence type="ECO:0000256" key="4">
    <source>
        <dbReference type="ARBA" id="ARBA00022840"/>
    </source>
</evidence>
<feature type="transmembrane region" description="Helical" evidence="7">
    <location>
        <begin position="20"/>
        <end position="40"/>
    </location>
</feature>
<dbReference type="InterPro" id="IPR017871">
    <property type="entry name" value="ABC_transporter-like_CS"/>
</dbReference>
<dbReference type="FunFam" id="3.40.50.300:FF:000218">
    <property type="entry name" value="Multidrug ABC transporter ATP-binding protein"/>
    <property type="match status" value="1"/>
</dbReference>
<dbReference type="EMBL" id="NXIF01000014">
    <property type="protein sequence ID" value="PKI81496.1"/>
    <property type="molecule type" value="Genomic_DNA"/>
</dbReference>
<comment type="caution">
    <text evidence="10">The sequence shown here is derived from an EMBL/GenBank/DDBJ whole genome shotgun (WGS) entry which is preliminary data.</text>
</comment>
<evidence type="ECO:0000313" key="10">
    <source>
        <dbReference type="EMBL" id="PKI81496.1"/>
    </source>
</evidence>
<evidence type="ECO:0000256" key="6">
    <source>
        <dbReference type="ARBA" id="ARBA00023136"/>
    </source>
</evidence>
<dbReference type="PROSITE" id="PS50893">
    <property type="entry name" value="ABC_TRANSPORTER_2"/>
    <property type="match status" value="1"/>
</dbReference>
<gene>
    <name evidence="10" type="ORF">CP960_03750</name>
</gene>
<dbReference type="PROSITE" id="PS50929">
    <property type="entry name" value="ABC_TM1F"/>
    <property type="match status" value="1"/>
</dbReference>
<dbReference type="InterPro" id="IPR027417">
    <property type="entry name" value="P-loop_NTPase"/>
</dbReference>
<dbReference type="SUPFAM" id="SSF90123">
    <property type="entry name" value="ABC transporter transmembrane region"/>
    <property type="match status" value="1"/>
</dbReference>
<feature type="domain" description="ABC transmembrane type-1" evidence="9">
    <location>
        <begin position="22"/>
        <end position="302"/>
    </location>
</feature>
<dbReference type="GO" id="GO:0015421">
    <property type="term" value="F:ABC-type oligopeptide transporter activity"/>
    <property type="evidence" value="ECO:0007669"/>
    <property type="project" value="TreeGrafter"/>
</dbReference>
<dbReference type="PANTHER" id="PTHR43394:SF1">
    <property type="entry name" value="ATP-BINDING CASSETTE SUB-FAMILY B MEMBER 10, MITOCHONDRIAL"/>
    <property type="match status" value="1"/>
</dbReference>
<evidence type="ECO:0000256" key="7">
    <source>
        <dbReference type="SAM" id="Phobius"/>
    </source>
</evidence>
<dbReference type="Proteomes" id="UP000233248">
    <property type="component" value="Unassembled WGS sequence"/>
</dbReference>